<keyword evidence="4 5" id="KW-0472">Membrane</keyword>
<feature type="transmembrane region" description="Helical" evidence="5">
    <location>
        <begin position="334"/>
        <end position="356"/>
    </location>
</feature>
<proteinExistence type="predicted"/>
<evidence type="ECO:0000256" key="1">
    <source>
        <dbReference type="ARBA" id="ARBA00004651"/>
    </source>
</evidence>
<reference evidence="7" key="1">
    <citation type="journal article" date="2021" name="PeerJ">
        <title>Extensive microbial diversity within the chicken gut microbiome revealed by metagenomics and culture.</title>
        <authorList>
            <person name="Gilroy R."/>
            <person name="Ravi A."/>
            <person name="Getino M."/>
            <person name="Pursley I."/>
            <person name="Horton D.L."/>
            <person name="Alikhan N.F."/>
            <person name="Baker D."/>
            <person name="Gharbi K."/>
            <person name="Hall N."/>
            <person name="Watson M."/>
            <person name="Adriaenssens E.M."/>
            <person name="Foster-Nyarko E."/>
            <person name="Jarju S."/>
            <person name="Secka A."/>
            <person name="Antonio M."/>
            <person name="Oren A."/>
            <person name="Chaudhuri R.R."/>
            <person name="La Ragione R."/>
            <person name="Hildebrand F."/>
            <person name="Pallen M.J."/>
        </authorList>
    </citation>
    <scope>NUCLEOTIDE SEQUENCE</scope>
    <source>
        <strain evidence="7">ChiHjej13B12-4958</strain>
    </source>
</reference>
<feature type="transmembrane region" description="Helical" evidence="5">
    <location>
        <begin position="120"/>
        <end position="141"/>
    </location>
</feature>
<sequence>MPASPDPSATPHQSVGRASDALSGRALAVWGAAVVAYILAITGRTSLGVAGVEAMDHFSIDASRLAVFTSVQVGVYACAQIPMGMLIDRFGPRRMLVTGALLMGIGQVLLGATSSYPVAIIARVIVGTADATAFLSVMRILPAWIPMRKTPVFTQLTGGLGYVGQFMSAVPFTLLLHSQGWTVAFAGLGGFGVLVAILVWLAVADTPDPTPAGQTGQTGTTGAVAARPSIGTTLSVVVRHPACWIGFFVHFTLMSQIVFTLLWGKPLMTLGMGLSEAQASTVLVLNMAVSVVVGPFAGIISARAGRNRSLVTLVATVLVAASWVVFFLPDAPRGFAAILALNIILPGLAPVANYGFDTVREEVDRRFTATATGLSNMGGFLAATVASQLVGLVLDFSADGDTYTWGDFRVAWCALGVVWALGIVGLLVSRVKMVRWRDAKAAEAAQASSAAEDTGTAQ</sequence>
<feature type="transmembrane region" description="Helical" evidence="5">
    <location>
        <begin position="283"/>
        <end position="302"/>
    </location>
</feature>
<feature type="transmembrane region" description="Helical" evidence="5">
    <location>
        <begin position="242"/>
        <end position="263"/>
    </location>
</feature>
<dbReference type="GO" id="GO:0022857">
    <property type="term" value="F:transmembrane transporter activity"/>
    <property type="evidence" value="ECO:0007669"/>
    <property type="project" value="InterPro"/>
</dbReference>
<gene>
    <name evidence="7" type="ORF">H9751_11880</name>
</gene>
<name>A0A9D2QHJ7_9CORY</name>
<comment type="subcellular location">
    <subcellularLocation>
        <location evidence="1">Cell membrane</location>
        <topology evidence="1">Multi-pass membrane protein</topology>
    </subcellularLocation>
</comment>
<dbReference type="AlphaFoldDB" id="A0A9D2QHJ7"/>
<keyword evidence="3 5" id="KW-1133">Transmembrane helix</keyword>
<dbReference type="Gene3D" id="1.20.1250.20">
    <property type="entry name" value="MFS general substrate transporter like domains"/>
    <property type="match status" value="2"/>
</dbReference>
<dbReference type="Proteomes" id="UP000823858">
    <property type="component" value="Unassembled WGS sequence"/>
</dbReference>
<feature type="transmembrane region" description="Helical" evidence="5">
    <location>
        <begin position="409"/>
        <end position="428"/>
    </location>
</feature>
<evidence type="ECO:0000313" key="7">
    <source>
        <dbReference type="EMBL" id="HJC86209.1"/>
    </source>
</evidence>
<keyword evidence="2 5" id="KW-0812">Transmembrane</keyword>
<accession>A0A9D2QHJ7</accession>
<dbReference type="PANTHER" id="PTHR11662">
    <property type="entry name" value="SOLUTE CARRIER FAMILY 17"/>
    <property type="match status" value="1"/>
</dbReference>
<evidence type="ECO:0000256" key="3">
    <source>
        <dbReference type="ARBA" id="ARBA00022989"/>
    </source>
</evidence>
<protein>
    <submittedName>
        <fullName evidence="7">MFS transporter</fullName>
    </submittedName>
</protein>
<evidence type="ECO:0000259" key="6">
    <source>
        <dbReference type="PROSITE" id="PS50850"/>
    </source>
</evidence>
<dbReference type="InterPro" id="IPR011701">
    <property type="entry name" value="MFS"/>
</dbReference>
<dbReference type="InterPro" id="IPR050382">
    <property type="entry name" value="MFS_Na/Anion_cotransporter"/>
</dbReference>
<evidence type="ECO:0000256" key="4">
    <source>
        <dbReference type="ARBA" id="ARBA00023136"/>
    </source>
</evidence>
<feature type="transmembrane region" description="Helical" evidence="5">
    <location>
        <begin position="95"/>
        <end position="114"/>
    </location>
</feature>
<dbReference type="EMBL" id="DWVP01000024">
    <property type="protein sequence ID" value="HJC86209.1"/>
    <property type="molecule type" value="Genomic_DNA"/>
</dbReference>
<dbReference type="InterPro" id="IPR020846">
    <property type="entry name" value="MFS_dom"/>
</dbReference>
<dbReference type="GO" id="GO:0005886">
    <property type="term" value="C:plasma membrane"/>
    <property type="evidence" value="ECO:0007669"/>
    <property type="project" value="UniProtKB-SubCell"/>
</dbReference>
<feature type="transmembrane region" description="Helical" evidence="5">
    <location>
        <begin position="181"/>
        <end position="203"/>
    </location>
</feature>
<evidence type="ECO:0000256" key="2">
    <source>
        <dbReference type="ARBA" id="ARBA00022692"/>
    </source>
</evidence>
<feature type="transmembrane region" description="Helical" evidence="5">
    <location>
        <begin position="377"/>
        <end position="397"/>
    </location>
</feature>
<dbReference type="PROSITE" id="PS50850">
    <property type="entry name" value="MFS"/>
    <property type="match status" value="1"/>
</dbReference>
<organism evidence="7 8">
    <name type="scientific">Candidatus Corynebacterium faecigallinarum</name>
    <dbReference type="NCBI Taxonomy" id="2838528"/>
    <lineage>
        <taxon>Bacteria</taxon>
        <taxon>Bacillati</taxon>
        <taxon>Actinomycetota</taxon>
        <taxon>Actinomycetes</taxon>
        <taxon>Mycobacteriales</taxon>
        <taxon>Corynebacteriaceae</taxon>
        <taxon>Corynebacterium</taxon>
    </lineage>
</organism>
<feature type="transmembrane region" description="Helical" evidence="5">
    <location>
        <begin position="27"/>
        <end position="45"/>
    </location>
</feature>
<feature type="transmembrane region" description="Helical" evidence="5">
    <location>
        <begin position="309"/>
        <end position="328"/>
    </location>
</feature>
<dbReference type="SUPFAM" id="SSF103473">
    <property type="entry name" value="MFS general substrate transporter"/>
    <property type="match status" value="1"/>
</dbReference>
<dbReference type="Pfam" id="PF07690">
    <property type="entry name" value="MFS_1"/>
    <property type="match status" value="1"/>
</dbReference>
<evidence type="ECO:0000256" key="5">
    <source>
        <dbReference type="SAM" id="Phobius"/>
    </source>
</evidence>
<dbReference type="InterPro" id="IPR036259">
    <property type="entry name" value="MFS_trans_sf"/>
</dbReference>
<comment type="caution">
    <text evidence="7">The sequence shown here is derived from an EMBL/GenBank/DDBJ whole genome shotgun (WGS) entry which is preliminary data.</text>
</comment>
<feature type="domain" description="Major facilitator superfamily (MFS) profile" evidence="6">
    <location>
        <begin position="29"/>
        <end position="437"/>
    </location>
</feature>
<dbReference type="PANTHER" id="PTHR11662:SF399">
    <property type="entry name" value="FI19708P1-RELATED"/>
    <property type="match status" value="1"/>
</dbReference>
<dbReference type="CDD" id="cd06174">
    <property type="entry name" value="MFS"/>
    <property type="match status" value="1"/>
</dbReference>
<feature type="transmembrane region" description="Helical" evidence="5">
    <location>
        <begin position="65"/>
        <end position="83"/>
    </location>
</feature>
<evidence type="ECO:0000313" key="8">
    <source>
        <dbReference type="Proteomes" id="UP000823858"/>
    </source>
</evidence>
<reference evidence="7" key="2">
    <citation type="submission" date="2021-04" db="EMBL/GenBank/DDBJ databases">
        <authorList>
            <person name="Gilroy R."/>
        </authorList>
    </citation>
    <scope>NUCLEOTIDE SEQUENCE</scope>
    <source>
        <strain evidence="7">ChiHjej13B12-4958</strain>
    </source>
</reference>